<evidence type="ECO:0000313" key="4">
    <source>
        <dbReference type="Proteomes" id="UP000319836"/>
    </source>
</evidence>
<evidence type="ECO:0000313" key="3">
    <source>
        <dbReference type="EMBL" id="TMQ67474.1"/>
    </source>
</evidence>
<dbReference type="SMART" id="SM00867">
    <property type="entry name" value="YceI"/>
    <property type="match status" value="1"/>
</dbReference>
<feature type="chain" id="PRO_5021955440" evidence="1">
    <location>
        <begin position="24"/>
        <end position="217"/>
    </location>
</feature>
<proteinExistence type="predicted"/>
<comment type="caution">
    <text evidence="3">The sequence shown here is derived from an EMBL/GenBank/DDBJ whole genome shotgun (WGS) entry which is preliminary data.</text>
</comment>
<accession>A0A538TV22</accession>
<dbReference type="AlphaFoldDB" id="A0A538TV22"/>
<dbReference type="EMBL" id="VBPA01000446">
    <property type="protein sequence ID" value="TMQ67474.1"/>
    <property type="molecule type" value="Genomic_DNA"/>
</dbReference>
<evidence type="ECO:0000259" key="2">
    <source>
        <dbReference type="SMART" id="SM00867"/>
    </source>
</evidence>
<name>A0A538TV22_UNCEI</name>
<feature type="signal peptide" evidence="1">
    <location>
        <begin position="1"/>
        <end position="23"/>
    </location>
</feature>
<evidence type="ECO:0000256" key="1">
    <source>
        <dbReference type="SAM" id="SignalP"/>
    </source>
</evidence>
<feature type="domain" description="Lipid/polyisoprenoid-binding YceI-like" evidence="2">
    <location>
        <begin position="27"/>
        <end position="200"/>
    </location>
</feature>
<reference evidence="3 4" key="1">
    <citation type="journal article" date="2019" name="Nat. Microbiol.">
        <title>Mediterranean grassland soil C-N compound turnover is dependent on rainfall and depth, and is mediated by genomically divergent microorganisms.</title>
        <authorList>
            <person name="Diamond S."/>
            <person name="Andeer P.F."/>
            <person name="Li Z."/>
            <person name="Crits-Christoph A."/>
            <person name="Burstein D."/>
            <person name="Anantharaman K."/>
            <person name="Lane K.R."/>
            <person name="Thomas B.C."/>
            <person name="Pan C."/>
            <person name="Northen T.R."/>
            <person name="Banfield J.F."/>
        </authorList>
    </citation>
    <scope>NUCLEOTIDE SEQUENCE [LARGE SCALE GENOMIC DNA]</scope>
    <source>
        <strain evidence="3">WS_10</strain>
    </source>
</reference>
<dbReference type="PANTHER" id="PTHR34406:SF1">
    <property type="entry name" value="PROTEIN YCEI"/>
    <property type="match status" value="1"/>
</dbReference>
<dbReference type="Pfam" id="PF04264">
    <property type="entry name" value="YceI"/>
    <property type="match status" value="1"/>
</dbReference>
<dbReference type="InterPro" id="IPR036761">
    <property type="entry name" value="TTHA0802/YceI-like_sf"/>
</dbReference>
<dbReference type="InterPro" id="IPR007372">
    <property type="entry name" value="Lipid/polyisoprenoid-bd_YceI"/>
</dbReference>
<sequence length="217" mass="23329">MKYARLLLASTTLLAATSLAATAEPVTYKVDPGHSVAGFSIRHIFSKVPGRFNELEGTIQYDEQNLANSSADITIKTASINTNNERRDNDLRGANFFAADSFPVITFKSTKVIPGADKEHFKLLGDLNMHGVTKPVTLDVSFLGAGPFGMGGRQMGKKAGWEATTTIHRKDWGIVWNQTLDQGGTLLGDDVALQLGIEGGWRPAATADAKPADPTKK</sequence>
<dbReference type="SUPFAM" id="SSF101874">
    <property type="entry name" value="YceI-like"/>
    <property type="match status" value="1"/>
</dbReference>
<gene>
    <name evidence="3" type="ORF">E6K80_15225</name>
</gene>
<protein>
    <submittedName>
        <fullName evidence="3">YceI family protein</fullName>
    </submittedName>
</protein>
<dbReference type="Gene3D" id="2.40.128.110">
    <property type="entry name" value="Lipid/polyisoprenoid-binding, YceI-like"/>
    <property type="match status" value="1"/>
</dbReference>
<dbReference type="PANTHER" id="PTHR34406">
    <property type="entry name" value="PROTEIN YCEI"/>
    <property type="match status" value="1"/>
</dbReference>
<keyword evidence="1" id="KW-0732">Signal</keyword>
<dbReference type="Proteomes" id="UP000319836">
    <property type="component" value="Unassembled WGS sequence"/>
</dbReference>
<organism evidence="3 4">
    <name type="scientific">Eiseniibacteriota bacterium</name>
    <dbReference type="NCBI Taxonomy" id="2212470"/>
    <lineage>
        <taxon>Bacteria</taxon>
        <taxon>Candidatus Eiseniibacteriota</taxon>
    </lineage>
</organism>